<dbReference type="EMBL" id="JBFDAA010000010">
    <property type="protein sequence ID" value="KAL1124620.1"/>
    <property type="molecule type" value="Genomic_DNA"/>
</dbReference>
<organism evidence="2 3">
    <name type="scientific">Ranatra chinensis</name>
    <dbReference type="NCBI Taxonomy" id="642074"/>
    <lineage>
        <taxon>Eukaryota</taxon>
        <taxon>Metazoa</taxon>
        <taxon>Ecdysozoa</taxon>
        <taxon>Arthropoda</taxon>
        <taxon>Hexapoda</taxon>
        <taxon>Insecta</taxon>
        <taxon>Pterygota</taxon>
        <taxon>Neoptera</taxon>
        <taxon>Paraneoptera</taxon>
        <taxon>Hemiptera</taxon>
        <taxon>Heteroptera</taxon>
        <taxon>Panheteroptera</taxon>
        <taxon>Nepomorpha</taxon>
        <taxon>Nepidae</taxon>
        <taxon>Ranatrinae</taxon>
        <taxon>Ranatra</taxon>
    </lineage>
</organism>
<gene>
    <name evidence="2" type="ORF">AAG570_001244</name>
</gene>
<dbReference type="Proteomes" id="UP001558652">
    <property type="component" value="Unassembled WGS sequence"/>
</dbReference>
<reference evidence="2 3" key="1">
    <citation type="submission" date="2024-07" db="EMBL/GenBank/DDBJ databases">
        <title>Chromosome-level genome assembly of the water stick insect Ranatra chinensis (Heteroptera: Nepidae).</title>
        <authorList>
            <person name="Liu X."/>
        </authorList>
    </citation>
    <scope>NUCLEOTIDE SEQUENCE [LARGE SCALE GENOMIC DNA]</scope>
    <source>
        <strain evidence="2">Cailab_2021Rc</strain>
        <tissue evidence="2">Muscle</tissue>
    </source>
</reference>
<evidence type="ECO:0000313" key="3">
    <source>
        <dbReference type="Proteomes" id="UP001558652"/>
    </source>
</evidence>
<protein>
    <submittedName>
        <fullName evidence="2">Uncharacterized protein</fullName>
    </submittedName>
</protein>
<comment type="caution">
    <text evidence="2">The sequence shown here is derived from an EMBL/GenBank/DDBJ whole genome shotgun (WGS) entry which is preliminary data.</text>
</comment>
<keyword evidence="3" id="KW-1185">Reference proteome</keyword>
<sequence>MASKRRNMFQMNTSQETTENGRNGYVSKASYFTIDHIENNLIEFWAEFNVEVPFRRTGTFRFHPVHQVHDAAVRPPGSEVQEAGPGYGESDQGRTGNLLRILQDNKTMVCKKSAEEINETIKGKTLYEVIDWLRHLVYPTDAPLI</sequence>
<evidence type="ECO:0000256" key="1">
    <source>
        <dbReference type="SAM" id="MobiDB-lite"/>
    </source>
</evidence>
<feature type="compositionally biased region" description="Polar residues" evidence="1">
    <location>
        <begin position="9"/>
        <end position="21"/>
    </location>
</feature>
<proteinExistence type="predicted"/>
<accession>A0ABD0YBB0</accession>
<evidence type="ECO:0000313" key="2">
    <source>
        <dbReference type="EMBL" id="KAL1124620.1"/>
    </source>
</evidence>
<name>A0ABD0YBB0_9HEMI</name>
<feature type="region of interest" description="Disordered" evidence="1">
    <location>
        <begin position="1"/>
        <end position="21"/>
    </location>
</feature>
<dbReference type="AlphaFoldDB" id="A0ABD0YBB0"/>